<evidence type="ECO:0000313" key="8">
    <source>
        <dbReference type="Proteomes" id="UP000321129"/>
    </source>
</evidence>
<dbReference type="AlphaFoldDB" id="A0A5C6U7G2"/>
<dbReference type="CDD" id="cd10225">
    <property type="entry name" value="ASKHA_NBD_MreB-like"/>
    <property type="match status" value="1"/>
</dbReference>
<evidence type="ECO:0000256" key="1">
    <source>
        <dbReference type="ARBA" id="ARBA00022490"/>
    </source>
</evidence>
<proteinExistence type="inferred from homology"/>
<feature type="binding site" evidence="6">
    <location>
        <begin position="20"/>
        <end position="22"/>
    </location>
    <ligand>
        <name>ATP</name>
        <dbReference type="ChEBI" id="CHEBI:30616"/>
    </ligand>
</feature>
<evidence type="ECO:0000256" key="3">
    <source>
        <dbReference type="ARBA" id="ARBA00022840"/>
    </source>
</evidence>
<comment type="caution">
    <text evidence="7">The sequence shown here is derived from an EMBL/GenBank/DDBJ whole genome shotgun (WGS) entry which is preliminary data.</text>
</comment>
<dbReference type="Proteomes" id="UP000321129">
    <property type="component" value="Unassembled WGS sequence"/>
</dbReference>
<keyword evidence="8" id="KW-1185">Reference proteome</keyword>
<dbReference type="OrthoDB" id="9768127at2"/>
<feature type="binding site" evidence="6">
    <location>
        <begin position="299"/>
        <end position="302"/>
    </location>
    <ligand>
        <name>ATP</name>
        <dbReference type="ChEBI" id="CHEBI:30616"/>
    </ligand>
</feature>
<dbReference type="PRINTS" id="PR01652">
    <property type="entry name" value="SHAPEPROTEIN"/>
</dbReference>
<protein>
    <recommendedName>
        <fullName evidence="6">Cell shape-determining protein MreB</fullName>
    </recommendedName>
</protein>
<comment type="function">
    <text evidence="6">Forms membrane-associated dynamic filaments that are essential for cell shape determination. Acts by regulating cell wall synthesis and cell elongation, and thus cell shape. A feedback loop between cell geometry and MreB localization may maintain elongated cell shape by targeting cell wall growth to regions of negative cell wall curvature.</text>
</comment>
<dbReference type="InterPro" id="IPR056546">
    <property type="entry name" value="MreB_MamK-like"/>
</dbReference>
<dbReference type="GO" id="GO:0005737">
    <property type="term" value="C:cytoplasm"/>
    <property type="evidence" value="ECO:0007669"/>
    <property type="project" value="UniProtKB-SubCell"/>
</dbReference>
<dbReference type="Gene3D" id="3.30.420.40">
    <property type="match status" value="3"/>
</dbReference>
<dbReference type="Pfam" id="PF06723">
    <property type="entry name" value="MreB_Mbl"/>
    <property type="match status" value="1"/>
</dbReference>
<dbReference type="HAMAP" id="MF_02207">
    <property type="entry name" value="MreB"/>
    <property type="match status" value="1"/>
</dbReference>
<dbReference type="GO" id="GO:0005524">
    <property type="term" value="F:ATP binding"/>
    <property type="evidence" value="ECO:0007669"/>
    <property type="project" value="UniProtKB-KW"/>
</dbReference>
<comment type="similarity">
    <text evidence="5 6">Belongs to the FtsA/MreB family.</text>
</comment>
<dbReference type="EMBL" id="VOPY01000002">
    <property type="protein sequence ID" value="TXC68897.1"/>
    <property type="molecule type" value="Genomic_DNA"/>
</dbReference>
<comment type="subcellular location">
    <subcellularLocation>
        <location evidence="6">Cytoplasm</location>
    </subcellularLocation>
    <text evidence="6">Membrane-associated.</text>
</comment>
<dbReference type="GO" id="GO:0000902">
    <property type="term" value="P:cell morphogenesis"/>
    <property type="evidence" value="ECO:0007669"/>
    <property type="project" value="InterPro"/>
</dbReference>
<sequence length="348" mass="36975">MTFMSIFPFSAVDLAVDLGTANTVVFLRDHGIVMAEPSVVTMETIDGVRRVRAVGADAKLMMGKTPANVQTIRPLRNGVIADLDVAEQMIKYFIAKARKLARTRMRGSPEIVLCVPSGSTQVERRAIRDAATNAGARKVWLIDEPMAAAIGANLPVTHPVGSMVVDIGGGSTEVGVVSLAGLHMSLSARVGGDRMDEAITSFVRRKHNLLIGEATAERIKIEAGSALVTSDQATSQVRVGGREVVRGVPLEIRIDQRDICKALAEPVSQIVETVRQALEHTAPEIAADIMETGIVMTGGGSLLRNIDVVLAENTGLPVRIANDPMSCVALGAGRALEDMSYRGVLHAV</sequence>
<dbReference type="InterPro" id="IPR004753">
    <property type="entry name" value="MreB"/>
</dbReference>
<reference evidence="7 8" key="1">
    <citation type="submission" date="2019-08" db="EMBL/GenBank/DDBJ databases">
        <title>Sphingorhabdus soil sp. nov., isolated from arctic soil.</title>
        <authorList>
            <person name="Liu Y."/>
        </authorList>
    </citation>
    <scope>NUCLEOTIDE SEQUENCE [LARGE SCALE GENOMIC DNA]</scope>
    <source>
        <strain evidence="7 8">D-2Q-5-6</strain>
    </source>
</reference>
<dbReference type="GO" id="GO:0008360">
    <property type="term" value="P:regulation of cell shape"/>
    <property type="evidence" value="ECO:0007669"/>
    <property type="project" value="UniProtKB-UniRule"/>
</dbReference>
<accession>A0A5C6U7G2</accession>
<organism evidence="7 8">
    <name type="scientific">Flavisphingopyxis soli</name>
    <dbReference type="NCBI Taxonomy" id="2601267"/>
    <lineage>
        <taxon>Bacteria</taxon>
        <taxon>Pseudomonadati</taxon>
        <taxon>Pseudomonadota</taxon>
        <taxon>Alphaproteobacteria</taxon>
        <taxon>Sphingomonadales</taxon>
        <taxon>Sphingopyxidaceae</taxon>
        <taxon>Flavisphingopyxis</taxon>
    </lineage>
</organism>
<name>A0A5C6U7G2_9SPHN</name>
<keyword evidence="3 6" id="KW-0067">ATP-binding</keyword>
<evidence type="ECO:0000256" key="6">
    <source>
        <dbReference type="HAMAP-Rule" id="MF_02207"/>
    </source>
</evidence>
<keyword evidence="4 6" id="KW-0133">Cell shape</keyword>
<keyword evidence="1 6" id="KW-0963">Cytoplasm</keyword>
<evidence type="ECO:0000256" key="5">
    <source>
        <dbReference type="ARBA" id="ARBA00023458"/>
    </source>
</evidence>
<gene>
    <name evidence="6" type="primary">mreB</name>
    <name evidence="7" type="ORF">FSZ31_08020</name>
</gene>
<evidence type="ECO:0000313" key="7">
    <source>
        <dbReference type="EMBL" id="TXC68897.1"/>
    </source>
</evidence>
<dbReference type="PANTHER" id="PTHR42749:SF1">
    <property type="entry name" value="CELL SHAPE-DETERMINING PROTEIN MREB"/>
    <property type="match status" value="1"/>
</dbReference>
<dbReference type="RefSeq" id="WP_147122852.1">
    <property type="nucleotide sequence ID" value="NZ_VOPY01000002.1"/>
</dbReference>
<comment type="subunit">
    <text evidence="6">Forms polymers.</text>
</comment>
<dbReference type="InterPro" id="IPR043129">
    <property type="entry name" value="ATPase_NBD"/>
</dbReference>
<evidence type="ECO:0000256" key="4">
    <source>
        <dbReference type="ARBA" id="ARBA00022960"/>
    </source>
</evidence>
<evidence type="ECO:0000256" key="2">
    <source>
        <dbReference type="ARBA" id="ARBA00022741"/>
    </source>
</evidence>
<dbReference type="SUPFAM" id="SSF53067">
    <property type="entry name" value="Actin-like ATPase domain"/>
    <property type="match status" value="2"/>
</dbReference>
<dbReference type="PANTHER" id="PTHR42749">
    <property type="entry name" value="CELL SHAPE-DETERMINING PROTEIN MREB"/>
    <property type="match status" value="1"/>
</dbReference>
<keyword evidence="2 6" id="KW-0547">Nucleotide-binding</keyword>
<feature type="binding site" evidence="6">
    <location>
        <begin position="217"/>
        <end position="220"/>
    </location>
    <ligand>
        <name>ATP</name>
        <dbReference type="ChEBI" id="CHEBI:30616"/>
    </ligand>
</feature>
<feature type="binding site" evidence="6">
    <location>
        <begin position="169"/>
        <end position="171"/>
    </location>
    <ligand>
        <name>ATP</name>
        <dbReference type="ChEBI" id="CHEBI:30616"/>
    </ligand>
</feature>
<dbReference type="NCBIfam" id="NF010539">
    <property type="entry name" value="PRK13927.1"/>
    <property type="match status" value="1"/>
</dbReference>
<dbReference type="NCBIfam" id="TIGR00904">
    <property type="entry name" value="mreB"/>
    <property type="match status" value="1"/>
</dbReference>